<dbReference type="PANTHER" id="PTHR15350:SF5">
    <property type="entry name" value="COP9 SIGNALOSOME COMPLEX SUBUNIT 7"/>
    <property type="match status" value="1"/>
</dbReference>
<comment type="caution">
    <text evidence="5">The sequence shown here is derived from an EMBL/GenBank/DDBJ whole genome shotgun (WGS) entry which is preliminary data.</text>
</comment>
<evidence type="ECO:0000256" key="1">
    <source>
        <dbReference type="ARBA" id="ARBA00008482"/>
    </source>
</evidence>
<keyword evidence="6" id="KW-1185">Reference proteome</keyword>
<evidence type="ECO:0000259" key="4">
    <source>
        <dbReference type="PROSITE" id="PS50250"/>
    </source>
</evidence>
<dbReference type="InParanoid" id="A0A0V1B6Z8"/>
<dbReference type="eggNOG" id="KOG3250">
    <property type="taxonomic scope" value="Eukaryota"/>
</dbReference>
<dbReference type="STRING" id="6334.A0A0V1B6Z8"/>
<evidence type="ECO:0000256" key="3">
    <source>
        <dbReference type="SAM" id="Phobius"/>
    </source>
</evidence>
<name>A0A0V1B6Z8_TRISP</name>
<dbReference type="InterPro" id="IPR045237">
    <property type="entry name" value="COPS7/eIF3m"/>
</dbReference>
<proteinExistence type="inferred from homology"/>
<dbReference type="EMBL" id="JYDH01000093">
    <property type="protein sequence ID" value="KRY32758.1"/>
    <property type="molecule type" value="Genomic_DNA"/>
</dbReference>
<sequence>MYLFSIFLTLFFNSAFVVLLFVVRLIYLSSLRLISIMGNAYPNFSKHDSVERSSNSILKNYLKRATDATAEELTAIIMEVVNEPDLFHFGELLDLPNVQIIRDDAKLSKYYSLLEIFAFGTYADYVAKKEHLPKFTDCMLEKIRLLSLISLTSGINTISYDILLEKLELQSFTELENLIISAFYKNLIMGRMDSSNKTLCVSYAVSRDLRREDIPVLIEKMKTWSGQCQYFYDNVIDEADKVDALKPCRFEAIHKIFEKIQKLENDNDGEEQKSADQ</sequence>
<dbReference type="AlphaFoldDB" id="A0A0V1B6Z8"/>
<keyword evidence="3" id="KW-0472">Membrane</keyword>
<reference evidence="5 6" key="1">
    <citation type="submission" date="2015-01" db="EMBL/GenBank/DDBJ databases">
        <title>Evolution of Trichinella species and genotypes.</title>
        <authorList>
            <person name="Korhonen P.K."/>
            <person name="Edoardo P."/>
            <person name="Giuseppe L.R."/>
            <person name="Gasser R.B."/>
        </authorList>
    </citation>
    <scope>NUCLEOTIDE SEQUENCE [LARGE SCALE GENOMIC DNA]</scope>
    <source>
        <strain evidence="5">ISS3</strain>
    </source>
</reference>
<dbReference type="GO" id="GO:0008180">
    <property type="term" value="C:COP9 signalosome"/>
    <property type="evidence" value="ECO:0007669"/>
    <property type="project" value="UniProtKB-KW"/>
</dbReference>
<dbReference type="FunCoup" id="A0A0V1B6Z8">
    <property type="interactions" value="1596"/>
</dbReference>
<dbReference type="SMART" id="SM00088">
    <property type="entry name" value="PINT"/>
    <property type="match status" value="1"/>
</dbReference>
<protein>
    <submittedName>
        <fullName evidence="5">COP9 signalosome complex subunit 7</fullName>
    </submittedName>
</protein>
<dbReference type="Proteomes" id="UP000054776">
    <property type="component" value="Unassembled WGS sequence"/>
</dbReference>
<dbReference type="PROSITE" id="PS50250">
    <property type="entry name" value="PCI"/>
    <property type="match status" value="1"/>
</dbReference>
<dbReference type="OrthoDB" id="10265275at2759"/>
<feature type="transmembrane region" description="Helical" evidence="3">
    <location>
        <begin position="6"/>
        <end position="27"/>
    </location>
</feature>
<dbReference type="PANTHER" id="PTHR15350">
    <property type="entry name" value="COP9 SIGNALOSOME COMPLEX SUBUNIT 7/DENDRITIC CELL PROTEIN GA17"/>
    <property type="match status" value="1"/>
</dbReference>
<dbReference type="Pfam" id="PF01399">
    <property type="entry name" value="PCI"/>
    <property type="match status" value="1"/>
</dbReference>
<dbReference type="InterPro" id="IPR000717">
    <property type="entry name" value="PCI_dom"/>
</dbReference>
<keyword evidence="2" id="KW-0736">Signalosome</keyword>
<evidence type="ECO:0000313" key="6">
    <source>
        <dbReference type="Proteomes" id="UP000054776"/>
    </source>
</evidence>
<feature type="domain" description="PCI" evidence="4">
    <location>
        <begin position="25"/>
        <end position="206"/>
    </location>
</feature>
<evidence type="ECO:0000313" key="5">
    <source>
        <dbReference type="EMBL" id="KRY32758.1"/>
    </source>
</evidence>
<comment type="similarity">
    <text evidence="1">Belongs to the CSN7/EIF3M family. CSN7 subfamily.</text>
</comment>
<evidence type="ECO:0000256" key="2">
    <source>
        <dbReference type="ARBA" id="ARBA00022790"/>
    </source>
</evidence>
<keyword evidence="3" id="KW-0812">Transmembrane</keyword>
<gene>
    <name evidence="5" type="primary">csn7</name>
    <name evidence="5" type="ORF">T01_5251</name>
</gene>
<keyword evidence="3" id="KW-1133">Transmembrane helix</keyword>
<organism evidence="5 6">
    <name type="scientific">Trichinella spiralis</name>
    <name type="common">Trichina worm</name>
    <dbReference type="NCBI Taxonomy" id="6334"/>
    <lineage>
        <taxon>Eukaryota</taxon>
        <taxon>Metazoa</taxon>
        <taxon>Ecdysozoa</taxon>
        <taxon>Nematoda</taxon>
        <taxon>Enoplea</taxon>
        <taxon>Dorylaimia</taxon>
        <taxon>Trichinellida</taxon>
        <taxon>Trichinellidae</taxon>
        <taxon>Trichinella</taxon>
    </lineage>
</organism>
<accession>A0A0V1B6Z8</accession>